<dbReference type="AlphaFoldDB" id="A0A6C0JEZ8"/>
<sequence length="32" mass="3672">MDKFYPPLKILILDPVDEDDDIAEIGSPIKRD</sequence>
<proteinExistence type="predicted"/>
<organism evidence="1">
    <name type="scientific">viral metagenome</name>
    <dbReference type="NCBI Taxonomy" id="1070528"/>
    <lineage>
        <taxon>unclassified sequences</taxon>
        <taxon>metagenomes</taxon>
        <taxon>organismal metagenomes</taxon>
    </lineage>
</organism>
<dbReference type="EMBL" id="MN740383">
    <property type="protein sequence ID" value="QHU03471.1"/>
    <property type="molecule type" value="Genomic_DNA"/>
</dbReference>
<protein>
    <submittedName>
        <fullName evidence="1">Uncharacterized protein</fullName>
    </submittedName>
</protein>
<reference evidence="1" key="1">
    <citation type="journal article" date="2020" name="Nature">
        <title>Giant virus diversity and host interactions through global metagenomics.</title>
        <authorList>
            <person name="Schulz F."/>
            <person name="Roux S."/>
            <person name="Paez-Espino D."/>
            <person name="Jungbluth S."/>
            <person name="Walsh D.A."/>
            <person name="Denef V.J."/>
            <person name="McMahon K.D."/>
            <person name="Konstantinidis K.T."/>
            <person name="Eloe-Fadrosh E.A."/>
            <person name="Kyrpides N.C."/>
            <person name="Woyke T."/>
        </authorList>
    </citation>
    <scope>NUCLEOTIDE SEQUENCE</scope>
    <source>
        <strain evidence="1">GVMAG-M-3300027206-1</strain>
    </source>
</reference>
<evidence type="ECO:0000313" key="1">
    <source>
        <dbReference type="EMBL" id="QHU03471.1"/>
    </source>
</evidence>
<name>A0A6C0JEZ8_9ZZZZ</name>
<accession>A0A6C0JEZ8</accession>